<reference evidence="1 2" key="1">
    <citation type="submission" date="2020-06" db="EMBL/GenBank/DDBJ databases">
        <title>WGS assembly of Ceratodon purpureus strain R40.</title>
        <authorList>
            <person name="Carey S.B."/>
            <person name="Jenkins J."/>
            <person name="Shu S."/>
            <person name="Lovell J.T."/>
            <person name="Sreedasyam A."/>
            <person name="Maumus F."/>
            <person name="Tiley G.P."/>
            <person name="Fernandez-Pozo N."/>
            <person name="Barry K."/>
            <person name="Chen C."/>
            <person name="Wang M."/>
            <person name="Lipzen A."/>
            <person name="Daum C."/>
            <person name="Saski C.A."/>
            <person name="Payton A.C."/>
            <person name="Mcbreen J.C."/>
            <person name="Conrad R.E."/>
            <person name="Kollar L.M."/>
            <person name="Olsson S."/>
            <person name="Huttunen S."/>
            <person name="Landis J.B."/>
            <person name="Wickett N.J."/>
            <person name="Johnson M.G."/>
            <person name="Rensing S.A."/>
            <person name="Grimwood J."/>
            <person name="Schmutz J."/>
            <person name="Mcdaniel S.F."/>
        </authorList>
    </citation>
    <scope>NUCLEOTIDE SEQUENCE [LARGE SCALE GENOMIC DNA]</scope>
    <source>
        <strain evidence="1 2">R40</strain>
    </source>
</reference>
<dbReference type="AlphaFoldDB" id="A0A8T0HF43"/>
<dbReference type="EMBL" id="CM026427">
    <property type="protein sequence ID" value="KAG0569247.1"/>
    <property type="molecule type" value="Genomic_DNA"/>
</dbReference>
<dbReference type="Proteomes" id="UP000822688">
    <property type="component" value="Chromosome 6"/>
</dbReference>
<keyword evidence="2" id="KW-1185">Reference proteome</keyword>
<gene>
    <name evidence="1" type="ORF">KC19_6G077000</name>
</gene>
<sequence length="99" mass="11184">MALRLIPFDTCRLSRLGIRGFCEFSCTVTFRHVYPLLRCLSPDKLTFPLQSFPPSSEGVLSPVLQSLSLFLFLPTAEWTPRLAYTGQGNIGMDIDMDRI</sequence>
<evidence type="ECO:0000313" key="1">
    <source>
        <dbReference type="EMBL" id="KAG0569247.1"/>
    </source>
</evidence>
<evidence type="ECO:0000313" key="2">
    <source>
        <dbReference type="Proteomes" id="UP000822688"/>
    </source>
</evidence>
<name>A0A8T0HF43_CERPU</name>
<comment type="caution">
    <text evidence="1">The sequence shown here is derived from an EMBL/GenBank/DDBJ whole genome shotgun (WGS) entry which is preliminary data.</text>
</comment>
<protein>
    <submittedName>
        <fullName evidence="1">Uncharacterized protein</fullName>
    </submittedName>
</protein>
<proteinExistence type="predicted"/>
<accession>A0A8T0HF43</accession>
<organism evidence="1 2">
    <name type="scientific">Ceratodon purpureus</name>
    <name type="common">Fire moss</name>
    <name type="synonym">Dicranum purpureum</name>
    <dbReference type="NCBI Taxonomy" id="3225"/>
    <lineage>
        <taxon>Eukaryota</taxon>
        <taxon>Viridiplantae</taxon>
        <taxon>Streptophyta</taxon>
        <taxon>Embryophyta</taxon>
        <taxon>Bryophyta</taxon>
        <taxon>Bryophytina</taxon>
        <taxon>Bryopsida</taxon>
        <taxon>Dicranidae</taxon>
        <taxon>Pseudoditrichales</taxon>
        <taxon>Ditrichaceae</taxon>
        <taxon>Ceratodon</taxon>
    </lineage>
</organism>